<feature type="signal peptide" evidence="1">
    <location>
        <begin position="1"/>
        <end position="31"/>
    </location>
</feature>
<protein>
    <submittedName>
        <fullName evidence="3">D-alanyl-D-alanine carboxypeptidase</fullName>
        <ecNumber evidence="3">3.4.16.4</ecNumber>
    </submittedName>
</protein>
<proteinExistence type="predicted"/>
<feature type="chain" id="PRO_5032846593" evidence="1">
    <location>
        <begin position="32"/>
        <end position="387"/>
    </location>
</feature>
<dbReference type="Gene3D" id="3.40.710.10">
    <property type="entry name" value="DD-peptidase/beta-lactamase superfamily"/>
    <property type="match status" value="1"/>
</dbReference>
<dbReference type="Pfam" id="PF00144">
    <property type="entry name" value="Beta-lactamase"/>
    <property type="match status" value="1"/>
</dbReference>
<dbReference type="EMBL" id="JACHGT010000008">
    <property type="protein sequence ID" value="MBB6036258.1"/>
    <property type="molecule type" value="Genomic_DNA"/>
</dbReference>
<keyword evidence="4" id="KW-1185">Reference proteome</keyword>
<dbReference type="InterPro" id="IPR001466">
    <property type="entry name" value="Beta-lactam-related"/>
</dbReference>
<dbReference type="SUPFAM" id="SSF56601">
    <property type="entry name" value="beta-lactamase/transpeptidase-like"/>
    <property type="match status" value="1"/>
</dbReference>
<evidence type="ECO:0000259" key="2">
    <source>
        <dbReference type="Pfam" id="PF00144"/>
    </source>
</evidence>
<dbReference type="EC" id="3.4.16.4" evidence="3"/>
<evidence type="ECO:0000313" key="4">
    <source>
        <dbReference type="Proteomes" id="UP000548476"/>
    </source>
</evidence>
<comment type="caution">
    <text evidence="3">The sequence shown here is derived from an EMBL/GenBank/DDBJ whole genome shotgun (WGS) entry which is preliminary data.</text>
</comment>
<dbReference type="InterPro" id="IPR012338">
    <property type="entry name" value="Beta-lactam/transpept-like"/>
</dbReference>
<reference evidence="3 4" key="1">
    <citation type="submission" date="2020-08" db="EMBL/GenBank/DDBJ databases">
        <title>Genomic Encyclopedia of Type Strains, Phase IV (KMG-IV): sequencing the most valuable type-strain genomes for metagenomic binning, comparative biology and taxonomic classification.</title>
        <authorList>
            <person name="Goeker M."/>
        </authorList>
    </citation>
    <scope>NUCLEOTIDE SEQUENCE [LARGE SCALE GENOMIC DNA]</scope>
    <source>
        <strain evidence="3 4">YIM 65646</strain>
    </source>
</reference>
<keyword evidence="1" id="KW-0732">Signal</keyword>
<dbReference type="PROSITE" id="PS51257">
    <property type="entry name" value="PROKAR_LIPOPROTEIN"/>
    <property type="match status" value="1"/>
</dbReference>
<organism evidence="3 4">
    <name type="scientific">Phytomonospora endophytica</name>
    <dbReference type="NCBI Taxonomy" id="714109"/>
    <lineage>
        <taxon>Bacteria</taxon>
        <taxon>Bacillati</taxon>
        <taxon>Actinomycetota</taxon>
        <taxon>Actinomycetes</taxon>
        <taxon>Micromonosporales</taxon>
        <taxon>Micromonosporaceae</taxon>
        <taxon>Phytomonospora</taxon>
    </lineage>
</organism>
<feature type="domain" description="Beta-lactamase-related" evidence="2">
    <location>
        <begin position="56"/>
        <end position="379"/>
    </location>
</feature>
<accession>A0A841FR46</accession>
<keyword evidence="3" id="KW-0378">Hydrolase</keyword>
<dbReference type="PANTHER" id="PTHR46825:SF7">
    <property type="entry name" value="D-ALANYL-D-ALANINE CARBOXYPEPTIDASE"/>
    <property type="match status" value="1"/>
</dbReference>
<keyword evidence="3" id="KW-0121">Carboxypeptidase</keyword>
<dbReference type="GO" id="GO:0009002">
    <property type="term" value="F:serine-type D-Ala-D-Ala carboxypeptidase activity"/>
    <property type="evidence" value="ECO:0007669"/>
    <property type="project" value="UniProtKB-EC"/>
</dbReference>
<name>A0A841FR46_9ACTN</name>
<dbReference type="AlphaFoldDB" id="A0A841FR46"/>
<dbReference type="InterPro" id="IPR050491">
    <property type="entry name" value="AmpC-like"/>
</dbReference>
<dbReference type="PANTHER" id="PTHR46825">
    <property type="entry name" value="D-ALANYL-D-ALANINE-CARBOXYPEPTIDASE/ENDOPEPTIDASE AMPH"/>
    <property type="match status" value="1"/>
</dbReference>
<sequence>MTTRHLTSKALTRGIAAATAALALLAVTACGNGTSPGPSGPSASASAPAETPAALQTAIDGLVAGGFVGAEATLLRDGTAVQYTAGLGDLATGEAYPRDAHFRAASLTKPFTSSLVLRLVADGLVELDAPVDRYLPGLLHGEGIDPEAVTVRQLLQHTSGLPEYAQLPEVLVAYEAGNTRTFTPRELLDLALEHPAQFPAGKRMRYTATNYVVAGMLFEAVSGKDVTTGLTELTGPLGLSSTYLPQPGDHTIAAPFAHGHLDGADVTSLEPSALWTAGGLVTSGEDLARYFAALMSGQVVPAAQLAEMRTTVPMEGAGPVGYGLGLMRIPLTCGGVAWGHAGDTQGYLAAVGASEDGSRAVSLAVNQSPEGAFGPEQLVEVLSAGLC</sequence>
<dbReference type="Proteomes" id="UP000548476">
    <property type="component" value="Unassembled WGS sequence"/>
</dbReference>
<evidence type="ECO:0000256" key="1">
    <source>
        <dbReference type="SAM" id="SignalP"/>
    </source>
</evidence>
<gene>
    <name evidence="3" type="ORF">HNR73_004126</name>
</gene>
<keyword evidence="3" id="KW-0645">Protease</keyword>
<dbReference type="RefSeq" id="WP_184789087.1">
    <property type="nucleotide sequence ID" value="NZ_BONT01000046.1"/>
</dbReference>
<evidence type="ECO:0000313" key="3">
    <source>
        <dbReference type="EMBL" id="MBB6036258.1"/>
    </source>
</evidence>